<comment type="subcellular location">
    <subcellularLocation>
        <location evidence="1">Membrane</location>
        <topology evidence="1">Multi-pass membrane protein</topology>
    </subcellularLocation>
</comment>
<feature type="transmembrane region" description="Helical" evidence="9">
    <location>
        <begin position="228"/>
        <end position="250"/>
    </location>
</feature>
<dbReference type="eggNOG" id="ENOG502QPSA">
    <property type="taxonomic scope" value="Eukaryota"/>
</dbReference>
<feature type="domain" description="K+ potassium transporter C-terminal" evidence="11">
    <location>
        <begin position="525"/>
        <end position="705"/>
    </location>
</feature>
<dbReference type="HOGENOM" id="CLU_008142_4_0_1"/>
<evidence type="ECO:0000256" key="1">
    <source>
        <dbReference type="ARBA" id="ARBA00004141"/>
    </source>
</evidence>
<dbReference type="PANTHER" id="PTHR30540:SF83">
    <property type="entry name" value="K+ POTASSIUM TRANSPORTER"/>
    <property type="match status" value="1"/>
</dbReference>
<name>D4ALR5_ARTBC</name>
<keyword evidence="8 9" id="KW-0472">Membrane</keyword>
<reference evidence="13" key="1">
    <citation type="journal article" date="2011" name="Genome Biol.">
        <title>Comparative and functional genomics provide insights into the pathogenicity of dermatophytic fungi.</title>
        <authorList>
            <person name="Burmester A."/>
            <person name="Shelest E."/>
            <person name="Gloeckner G."/>
            <person name="Heddergott C."/>
            <person name="Schindler S."/>
            <person name="Staib P."/>
            <person name="Heidel A."/>
            <person name="Felder M."/>
            <person name="Petzold A."/>
            <person name="Szafranski K."/>
            <person name="Feuermann M."/>
            <person name="Pedruzzi I."/>
            <person name="Priebe S."/>
            <person name="Groth M."/>
            <person name="Winkler R."/>
            <person name="Li W."/>
            <person name="Kniemeyer O."/>
            <person name="Schroeckh V."/>
            <person name="Hertweck C."/>
            <person name="Hube B."/>
            <person name="White T.C."/>
            <person name="Platzer M."/>
            <person name="Guthke R."/>
            <person name="Heitman J."/>
            <person name="Woestemeyer J."/>
            <person name="Zipfel P.F."/>
            <person name="Monod M."/>
            <person name="Brakhage A.A."/>
        </authorList>
    </citation>
    <scope>NUCLEOTIDE SEQUENCE [LARGE SCALE GENOMIC DNA]</scope>
    <source>
        <strain evidence="13">ATCC MYA-4681 / CBS 112371</strain>
    </source>
</reference>
<feature type="transmembrane region" description="Helical" evidence="9">
    <location>
        <begin position="407"/>
        <end position="430"/>
    </location>
</feature>
<organism evidence="12 13">
    <name type="scientific">Arthroderma benhamiae (strain ATCC MYA-4681 / CBS 112371)</name>
    <name type="common">Trichophyton mentagrophytes</name>
    <dbReference type="NCBI Taxonomy" id="663331"/>
    <lineage>
        <taxon>Eukaryota</taxon>
        <taxon>Fungi</taxon>
        <taxon>Dikarya</taxon>
        <taxon>Ascomycota</taxon>
        <taxon>Pezizomycotina</taxon>
        <taxon>Eurotiomycetes</taxon>
        <taxon>Eurotiomycetidae</taxon>
        <taxon>Onygenales</taxon>
        <taxon>Arthrodermataceae</taxon>
        <taxon>Trichophyton</taxon>
    </lineage>
</organism>
<evidence type="ECO:0000259" key="10">
    <source>
        <dbReference type="Pfam" id="PF02705"/>
    </source>
</evidence>
<keyword evidence="6 9" id="KW-1133">Transmembrane helix</keyword>
<evidence type="ECO:0000256" key="6">
    <source>
        <dbReference type="ARBA" id="ARBA00022989"/>
    </source>
</evidence>
<keyword evidence="4 9" id="KW-0812">Transmembrane</keyword>
<feature type="domain" description="K+ potassium transporter integral membrane" evidence="10">
    <location>
        <begin position="19"/>
        <end position="155"/>
    </location>
</feature>
<keyword evidence="7" id="KW-0406">Ion transport</keyword>
<keyword evidence="13" id="KW-1185">Reference proteome</keyword>
<feature type="transmembrane region" description="Helical" evidence="9">
    <location>
        <begin position="140"/>
        <end position="161"/>
    </location>
</feature>
<keyword evidence="3" id="KW-0633">Potassium transport</keyword>
<feature type="transmembrane region" description="Helical" evidence="9">
    <location>
        <begin position="464"/>
        <end position="483"/>
    </location>
</feature>
<feature type="domain" description="K+ potassium transporter integral membrane" evidence="10">
    <location>
        <begin position="189"/>
        <end position="300"/>
    </location>
</feature>
<evidence type="ECO:0000256" key="8">
    <source>
        <dbReference type="ARBA" id="ARBA00023136"/>
    </source>
</evidence>
<dbReference type="GeneID" id="9526690"/>
<evidence type="ECO:0000256" key="2">
    <source>
        <dbReference type="ARBA" id="ARBA00022448"/>
    </source>
</evidence>
<dbReference type="InterPro" id="IPR053951">
    <property type="entry name" value="K_trans_N"/>
</dbReference>
<gene>
    <name evidence="12" type="ORF">ARB_05263</name>
</gene>
<dbReference type="InterPro" id="IPR003855">
    <property type="entry name" value="K+_transporter"/>
</dbReference>
<dbReference type="Pfam" id="PF22776">
    <property type="entry name" value="K_trans_C"/>
    <property type="match status" value="1"/>
</dbReference>
<sequence>MHAGVTSCYHAYANLYLRLAYQSIGAIYGDIGTSPLYVFSATFSTQPVLIDLIGVLSLIIWALLLIATIKYVGIVLCANDNGEGGSFALLSIIRRHVHLDWRDAKAKLEDDWGDGKMDETVGFNGYVKRWLANSSAAKRAITVLAVLGVCMVMSGIVSLNYPHNQSSAPSKVPFQQWLCSFPPTDILIGIQIAAPDIPSHTIVGITCALIVILFALQPIGTSKLSNYFAPIVTIWLLCNTSFGLFNLVLYDHTVLKAFSPTFAISFLLRNGLSGWRSLGGVLLSFTGVEALFADLGAFSANGQAAYISEHLDAFENPLFKAVPPGLYWPTLVLSMITSIIASQAMLTGSFQLISQAVRLGYLPKLTRVHTSKRITSQIYIPLANWFMMACALAVTIVYQNTTRLGNAYGVCVVGVSFITTWLVTLVAIVVWNVHYLIVIPISLFIGLVDTLFLSAALAKVPSGGWFTLVLATVLTTTLLVWSYGEGSKWAARKDERISQAVVYPNQNGQLILREEGVDQPVKKIKGIGVFLTDHDAGSPSVFKHFVHKFESIHEISILLHVKRVLKYTVADERRFTLRQTGIQGLFHVTLQYGYGDTVSWNSFERDILSELGTITPACRDDLEAESPTADLGEESSTAIPLTTKRPSTKSITYIVGKDKLYLLPTSNLIRRVFLWAFIHLKNREKTKLDHLNVPVDRLLEIKFSKGI</sequence>
<dbReference type="EMBL" id="ABSU01000002">
    <property type="protein sequence ID" value="EFE36324.1"/>
    <property type="molecule type" value="Genomic_DNA"/>
</dbReference>
<accession>D4ALR5</accession>
<dbReference type="OMA" id="CEAMFAN"/>
<dbReference type="AlphaFoldDB" id="D4ALR5"/>
<dbReference type="InterPro" id="IPR053952">
    <property type="entry name" value="K_trans_C"/>
</dbReference>
<feature type="transmembrane region" description="Helical" evidence="9">
    <location>
        <begin position="378"/>
        <end position="401"/>
    </location>
</feature>
<dbReference type="GO" id="GO:0016020">
    <property type="term" value="C:membrane"/>
    <property type="evidence" value="ECO:0007669"/>
    <property type="project" value="UniProtKB-SubCell"/>
</dbReference>
<dbReference type="KEGG" id="abe:ARB_05263"/>
<dbReference type="Pfam" id="PF02705">
    <property type="entry name" value="K_trans"/>
    <property type="match status" value="3"/>
</dbReference>
<dbReference type="GO" id="GO:0015079">
    <property type="term" value="F:potassium ion transmembrane transporter activity"/>
    <property type="evidence" value="ECO:0007669"/>
    <property type="project" value="InterPro"/>
</dbReference>
<feature type="transmembrane region" description="Helical" evidence="9">
    <location>
        <begin position="48"/>
        <end position="69"/>
    </location>
</feature>
<protein>
    <recommendedName>
        <fullName evidence="14">Potassium uptake protein</fullName>
    </recommendedName>
</protein>
<evidence type="ECO:0008006" key="14">
    <source>
        <dbReference type="Google" id="ProtNLM"/>
    </source>
</evidence>
<feature type="transmembrane region" description="Helical" evidence="9">
    <location>
        <begin position="197"/>
        <end position="216"/>
    </location>
</feature>
<evidence type="ECO:0000313" key="12">
    <source>
        <dbReference type="EMBL" id="EFE36324.1"/>
    </source>
</evidence>
<proteinExistence type="predicted"/>
<evidence type="ECO:0000313" key="13">
    <source>
        <dbReference type="Proteomes" id="UP000008866"/>
    </source>
</evidence>
<feature type="transmembrane region" description="Helical" evidence="9">
    <location>
        <begin position="326"/>
        <end position="357"/>
    </location>
</feature>
<evidence type="ECO:0000256" key="7">
    <source>
        <dbReference type="ARBA" id="ARBA00023065"/>
    </source>
</evidence>
<comment type="caution">
    <text evidence="12">The sequence shown here is derived from an EMBL/GenBank/DDBJ whole genome shotgun (WGS) entry which is preliminary data.</text>
</comment>
<feature type="transmembrane region" description="Helical" evidence="9">
    <location>
        <begin position="437"/>
        <end position="458"/>
    </location>
</feature>
<keyword evidence="5" id="KW-0630">Potassium</keyword>
<dbReference type="RefSeq" id="XP_003016969.1">
    <property type="nucleotide sequence ID" value="XM_003016923.1"/>
</dbReference>
<evidence type="ECO:0000256" key="5">
    <source>
        <dbReference type="ARBA" id="ARBA00022958"/>
    </source>
</evidence>
<feature type="domain" description="K+ potassium transporter integral membrane" evidence="10">
    <location>
        <begin position="302"/>
        <end position="500"/>
    </location>
</feature>
<dbReference type="Proteomes" id="UP000008866">
    <property type="component" value="Unassembled WGS sequence"/>
</dbReference>
<evidence type="ECO:0000259" key="11">
    <source>
        <dbReference type="Pfam" id="PF22776"/>
    </source>
</evidence>
<evidence type="ECO:0000256" key="4">
    <source>
        <dbReference type="ARBA" id="ARBA00022692"/>
    </source>
</evidence>
<evidence type="ECO:0000256" key="3">
    <source>
        <dbReference type="ARBA" id="ARBA00022538"/>
    </source>
</evidence>
<keyword evidence="2" id="KW-0813">Transport</keyword>
<evidence type="ECO:0000256" key="9">
    <source>
        <dbReference type="SAM" id="Phobius"/>
    </source>
</evidence>
<dbReference type="PANTHER" id="PTHR30540">
    <property type="entry name" value="OSMOTIC STRESS POTASSIUM TRANSPORTER"/>
    <property type="match status" value="1"/>
</dbReference>